<keyword evidence="1 4" id="KW-0378">Hydrolase</keyword>
<evidence type="ECO:0000256" key="1">
    <source>
        <dbReference type="ARBA" id="ARBA00022801"/>
    </source>
</evidence>
<comment type="similarity">
    <text evidence="2">Belongs to the AB hydrolase superfamily. Epoxide hydrolase family.</text>
</comment>
<dbReference type="Gene3D" id="3.40.50.1820">
    <property type="entry name" value="alpha/beta hydrolase"/>
    <property type="match status" value="1"/>
</dbReference>
<feature type="domain" description="AB hydrolase-1" evidence="3">
    <location>
        <begin position="35"/>
        <end position="323"/>
    </location>
</feature>
<dbReference type="Proteomes" id="UP000799770">
    <property type="component" value="Unassembled WGS sequence"/>
</dbReference>
<dbReference type="AlphaFoldDB" id="A0A6A5ZT18"/>
<keyword evidence="5" id="KW-1185">Reference proteome</keyword>
<dbReference type="PANTHER" id="PTHR43329">
    <property type="entry name" value="EPOXIDE HYDROLASE"/>
    <property type="match status" value="1"/>
</dbReference>
<dbReference type="InterPro" id="IPR000073">
    <property type="entry name" value="AB_hydrolase_1"/>
</dbReference>
<dbReference type="Pfam" id="PF00561">
    <property type="entry name" value="Abhydrolase_1"/>
    <property type="match status" value="1"/>
</dbReference>
<dbReference type="GO" id="GO:0016787">
    <property type="term" value="F:hydrolase activity"/>
    <property type="evidence" value="ECO:0007669"/>
    <property type="project" value="UniProtKB-KW"/>
</dbReference>
<dbReference type="PRINTS" id="PR00412">
    <property type="entry name" value="EPOXHYDRLASE"/>
</dbReference>
<protein>
    <submittedName>
        <fullName evidence="4">Alpha/Beta hydrolase protein</fullName>
    </submittedName>
</protein>
<dbReference type="OrthoDB" id="284184at2759"/>
<dbReference type="InterPro" id="IPR029058">
    <property type="entry name" value="AB_hydrolase_fold"/>
</dbReference>
<dbReference type="EMBL" id="ML977310">
    <property type="protein sequence ID" value="KAF2122810.1"/>
    <property type="molecule type" value="Genomic_DNA"/>
</dbReference>
<evidence type="ECO:0000259" key="3">
    <source>
        <dbReference type="Pfam" id="PF00561"/>
    </source>
</evidence>
<reference evidence="4" key="1">
    <citation type="journal article" date="2020" name="Stud. Mycol.">
        <title>101 Dothideomycetes genomes: a test case for predicting lifestyles and emergence of pathogens.</title>
        <authorList>
            <person name="Haridas S."/>
            <person name="Albert R."/>
            <person name="Binder M."/>
            <person name="Bloem J."/>
            <person name="Labutti K."/>
            <person name="Salamov A."/>
            <person name="Andreopoulos B."/>
            <person name="Baker S."/>
            <person name="Barry K."/>
            <person name="Bills G."/>
            <person name="Bluhm B."/>
            <person name="Cannon C."/>
            <person name="Castanera R."/>
            <person name="Culley D."/>
            <person name="Daum C."/>
            <person name="Ezra D."/>
            <person name="Gonzalez J."/>
            <person name="Henrissat B."/>
            <person name="Kuo A."/>
            <person name="Liang C."/>
            <person name="Lipzen A."/>
            <person name="Lutzoni F."/>
            <person name="Magnuson J."/>
            <person name="Mondo S."/>
            <person name="Nolan M."/>
            <person name="Ohm R."/>
            <person name="Pangilinan J."/>
            <person name="Park H.-J."/>
            <person name="Ramirez L."/>
            <person name="Alfaro M."/>
            <person name="Sun H."/>
            <person name="Tritt A."/>
            <person name="Yoshinaga Y."/>
            <person name="Zwiers L.-H."/>
            <person name="Turgeon B."/>
            <person name="Goodwin S."/>
            <person name="Spatafora J."/>
            <person name="Crous P."/>
            <person name="Grigoriev I."/>
        </authorList>
    </citation>
    <scope>NUCLEOTIDE SEQUENCE</scope>
    <source>
        <strain evidence="4">CBS 627.86</strain>
    </source>
</reference>
<evidence type="ECO:0000313" key="5">
    <source>
        <dbReference type="Proteomes" id="UP000799770"/>
    </source>
</evidence>
<evidence type="ECO:0000256" key="2">
    <source>
        <dbReference type="ARBA" id="ARBA00038334"/>
    </source>
</evidence>
<organism evidence="4 5">
    <name type="scientific">Lophiotrema nucula</name>
    <dbReference type="NCBI Taxonomy" id="690887"/>
    <lineage>
        <taxon>Eukaryota</taxon>
        <taxon>Fungi</taxon>
        <taxon>Dikarya</taxon>
        <taxon>Ascomycota</taxon>
        <taxon>Pezizomycotina</taxon>
        <taxon>Dothideomycetes</taxon>
        <taxon>Pleosporomycetidae</taxon>
        <taxon>Pleosporales</taxon>
        <taxon>Lophiotremataceae</taxon>
        <taxon>Lophiotrema</taxon>
    </lineage>
</organism>
<sequence>MAYQGFPDNAITVSIKPGIRYTSVFFPKLAESPKPSILFLHGFPSSSWDWHNQIKYFSAKGYGVIAPDLLGYGGTTAPQELEPYAFRNMADDIIALLKHCNIDLDGGEKVHVVGHDFGSIFMGTLLGYYPNIALTASFLAVPYTQPGVKLDMDAMKAITEKVLGFELFGYRRFLMRDDSWDILGAHRESFFYLTYAHEDLMISDFLPPDKLETWITEFRIAPTEPWMTEAFKAVRDKIFSAPDAYRGPTNWYRARFQDFLGIDEEKRDIGESPRIPCPAMFLQSGSSKMLMPEVKERTAKFADEYEYLEAPSGEGHFVQLEAPDEVNDLLEKYLLKHAP</sequence>
<evidence type="ECO:0000313" key="4">
    <source>
        <dbReference type="EMBL" id="KAF2122810.1"/>
    </source>
</evidence>
<gene>
    <name evidence="4" type="ORF">BDV96DRAFT_561417</name>
</gene>
<proteinExistence type="inferred from homology"/>
<name>A0A6A5ZT18_9PLEO</name>
<dbReference type="SUPFAM" id="SSF53474">
    <property type="entry name" value="alpha/beta-Hydrolases"/>
    <property type="match status" value="1"/>
</dbReference>
<accession>A0A6A5ZT18</accession>
<dbReference type="InterPro" id="IPR000639">
    <property type="entry name" value="Epox_hydrolase-like"/>
</dbReference>